<name>A0A1H3YDU8_9GAMM</name>
<dbReference type="PRINTS" id="PR00081">
    <property type="entry name" value="GDHRDH"/>
</dbReference>
<evidence type="ECO:0000256" key="2">
    <source>
        <dbReference type="ARBA" id="ARBA00023002"/>
    </source>
</evidence>
<organism evidence="5 6">
    <name type="scientific">Lonsdalea quercina</name>
    <dbReference type="NCBI Taxonomy" id="71657"/>
    <lineage>
        <taxon>Bacteria</taxon>
        <taxon>Pseudomonadati</taxon>
        <taxon>Pseudomonadota</taxon>
        <taxon>Gammaproteobacteria</taxon>
        <taxon>Enterobacterales</taxon>
        <taxon>Pectobacteriaceae</taxon>
        <taxon>Lonsdalea</taxon>
    </lineage>
</organism>
<reference evidence="5 6" key="1">
    <citation type="submission" date="2016-10" db="EMBL/GenBank/DDBJ databases">
        <authorList>
            <person name="de Groot N.N."/>
        </authorList>
    </citation>
    <scope>NUCLEOTIDE SEQUENCE [LARGE SCALE GENOMIC DNA]</scope>
    <source>
        <strain evidence="5 6">ATCC 29281</strain>
    </source>
</reference>
<dbReference type="RefSeq" id="WP_026742654.1">
    <property type="nucleotide sequence ID" value="NZ_FNQS01000002.1"/>
</dbReference>
<dbReference type="NCBIfam" id="NF005559">
    <property type="entry name" value="PRK07231.1"/>
    <property type="match status" value="1"/>
</dbReference>
<gene>
    <name evidence="5" type="ORF">SAMN02982996_00963</name>
</gene>
<keyword evidence="6" id="KW-1185">Reference proteome</keyword>
<accession>A0A1H3YDU8</accession>
<dbReference type="InterPro" id="IPR036291">
    <property type="entry name" value="NAD(P)-bd_dom_sf"/>
</dbReference>
<dbReference type="PANTHER" id="PTHR24321">
    <property type="entry name" value="DEHYDROGENASES, SHORT CHAIN"/>
    <property type="match status" value="1"/>
</dbReference>
<dbReference type="Gene3D" id="3.40.50.720">
    <property type="entry name" value="NAD(P)-binding Rossmann-like Domain"/>
    <property type="match status" value="1"/>
</dbReference>
<evidence type="ECO:0000256" key="3">
    <source>
        <dbReference type="ARBA" id="ARBA00023027"/>
    </source>
</evidence>
<proteinExistence type="inferred from homology"/>
<keyword evidence="2" id="KW-0560">Oxidoreductase</keyword>
<feature type="domain" description="Ketoreductase" evidence="4">
    <location>
        <begin position="14"/>
        <end position="198"/>
    </location>
</feature>
<evidence type="ECO:0000259" key="4">
    <source>
        <dbReference type="SMART" id="SM00822"/>
    </source>
</evidence>
<protein>
    <submittedName>
        <fullName evidence="5">NAD(P)-dependent dehydrogenase, short-chain alcohol dehydrogenase family</fullName>
    </submittedName>
</protein>
<dbReference type="Proteomes" id="UP000187280">
    <property type="component" value="Unassembled WGS sequence"/>
</dbReference>
<dbReference type="InterPro" id="IPR002347">
    <property type="entry name" value="SDR_fam"/>
</dbReference>
<dbReference type="EMBL" id="FNQS01000002">
    <property type="protein sequence ID" value="SEA09769.1"/>
    <property type="molecule type" value="Genomic_DNA"/>
</dbReference>
<dbReference type="SMART" id="SM00822">
    <property type="entry name" value="PKS_KR"/>
    <property type="match status" value="1"/>
</dbReference>
<evidence type="ECO:0000256" key="1">
    <source>
        <dbReference type="ARBA" id="ARBA00006484"/>
    </source>
</evidence>
<dbReference type="GO" id="GO:0016491">
    <property type="term" value="F:oxidoreductase activity"/>
    <property type="evidence" value="ECO:0007669"/>
    <property type="project" value="UniProtKB-KW"/>
</dbReference>
<sequence>MSVNTHHDRRLAGKVAIITGAAKGIGRATAELFAAQGAQLMLADVDAAGVKDLAVRLSEHGNKVTAQACDVRHEDDIRRTIDATLAEFGRIDILVANAGIIPEATLEEATAELWDETFAVDARGMFLSAKYAASEMVKAGKGAIVFLSSISAAGGQPGQAVYGPAKFVASGLTKHLAIELAGKGVRVNAVAPGTIDTPAVAGLTKDGIEKVVAMHPLGRMGKPEEIAWGILFLASDEASFITGAVLPIDGGFLAQ</sequence>
<dbReference type="FunFam" id="3.40.50.720:FF:000084">
    <property type="entry name" value="Short-chain dehydrogenase reductase"/>
    <property type="match status" value="1"/>
</dbReference>
<keyword evidence="3" id="KW-0520">NAD</keyword>
<dbReference type="AlphaFoldDB" id="A0A1H3YDU8"/>
<dbReference type="PANTHER" id="PTHR24321:SF8">
    <property type="entry name" value="ESTRADIOL 17-BETA-DEHYDROGENASE 8-RELATED"/>
    <property type="match status" value="1"/>
</dbReference>
<evidence type="ECO:0000313" key="5">
    <source>
        <dbReference type="EMBL" id="SEA09769.1"/>
    </source>
</evidence>
<dbReference type="Pfam" id="PF13561">
    <property type="entry name" value="adh_short_C2"/>
    <property type="match status" value="1"/>
</dbReference>
<dbReference type="InterPro" id="IPR057326">
    <property type="entry name" value="KR_dom"/>
</dbReference>
<dbReference type="eggNOG" id="COG1028">
    <property type="taxonomic scope" value="Bacteria"/>
</dbReference>
<comment type="similarity">
    <text evidence="1">Belongs to the short-chain dehydrogenases/reductases (SDR) family.</text>
</comment>
<dbReference type="SUPFAM" id="SSF51735">
    <property type="entry name" value="NAD(P)-binding Rossmann-fold domains"/>
    <property type="match status" value="1"/>
</dbReference>
<dbReference type="STRING" id="71657.SAMN02982996_00963"/>
<dbReference type="GeneID" id="97763878"/>
<dbReference type="PRINTS" id="PR00080">
    <property type="entry name" value="SDRFAMILY"/>
</dbReference>
<evidence type="ECO:0000313" key="6">
    <source>
        <dbReference type="Proteomes" id="UP000187280"/>
    </source>
</evidence>